<keyword evidence="3" id="KW-0813">Transport</keyword>
<protein>
    <submittedName>
        <fullName evidence="6">Uncharacterized protein</fullName>
    </submittedName>
</protein>
<gene>
    <name evidence="6" type="ORF">GCM10009533_24720</name>
</gene>
<organism evidence="6 7">
    <name type="scientific">Saccharopolyspora erythraea</name>
    <name type="common">Streptomyces erythraeus</name>
    <dbReference type="NCBI Taxonomy" id="1836"/>
    <lineage>
        <taxon>Bacteria</taxon>
        <taxon>Bacillati</taxon>
        <taxon>Actinomycetota</taxon>
        <taxon>Actinomycetes</taxon>
        <taxon>Pseudonocardiales</taxon>
        <taxon>Pseudonocardiaceae</taxon>
        <taxon>Saccharopolyspora</taxon>
    </lineage>
</organism>
<dbReference type="RefSeq" id="WP_009943537.1">
    <property type="nucleotide sequence ID" value="NZ_BAAAGS010000013.1"/>
</dbReference>
<dbReference type="InterPro" id="IPR050490">
    <property type="entry name" value="Bact_solute-bd_prot1"/>
</dbReference>
<reference evidence="6 7" key="1">
    <citation type="journal article" date="2019" name="Int. J. Syst. Evol. Microbiol.">
        <title>The Global Catalogue of Microorganisms (GCM) 10K type strain sequencing project: providing services to taxonomists for standard genome sequencing and annotation.</title>
        <authorList>
            <consortium name="The Broad Institute Genomics Platform"/>
            <consortium name="The Broad Institute Genome Sequencing Center for Infectious Disease"/>
            <person name="Wu L."/>
            <person name="Ma J."/>
        </authorList>
    </citation>
    <scope>NUCLEOTIDE SEQUENCE [LARGE SCALE GENOMIC DNA]</scope>
    <source>
        <strain evidence="6 7">JCM 10303</strain>
    </source>
</reference>
<keyword evidence="7" id="KW-1185">Reference proteome</keyword>
<dbReference type="InterPro" id="IPR006059">
    <property type="entry name" value="SBP"/>
</dbReference>
<dbReference type="PROSITE" id="PS51257">
    <property type="entry name" value="PROKAR_LIPOPROTEIN"/>
    <property type="match status" value="1"/>
</dbReference>
<dbReference type="SUPFAM" id="SSF53850">
    <property type="entry name" value="Periplasmic binding protein-like II"/>
    <property type="match status" value="1"/>
</dbReference>
<evidence type="ECO:0000256" key="4">
    <source>
        <dbReference type="ARBA" id="ARBA00022729"/>
    </source>
</evidence>
<evidence type="ECO:0000313" key="6">
    <source>
        <dbReference type="EMBL" id="GAA0524449.1"/>
    </source>
</evidence>
<proteinExistence type="inferred from homology"/>
<dbReference type="Pfam" id="PF13416">
    <property type="entry name" value="SBP_bac_8"/>
    <property type="match status" value="1"/>
</dbReference>
<dbReference type="EMBL" id="BAAAGS010000013">
    <property type="protein sequence ID" value="GAA0524449.1"/>
    <property type="molecule type" value="Genomic_DNA"/>
</dbReference>
<evidence type="ECO:0000256" key="2">
    <source>
        <dbReference type="ARBA" id="ARBA00008520"/>
    </source>
</evidence>
<evidence type="ECO:0000256" key="1">
    <source>
        <dbReference type="ARBA" id="ARBA00004196"/>
    </source>
</evidence>
<dbReference type="Gene3D" id="3.40.190.10">
    <property type="entry name" value="Periplasmic binding protein-like II"/>
    <property type="match status" value="1"/>
</dbReference>
<name>A0ABN1CRQ0_SACER</name>
<comment type="subcellular location">
    <subcellularLocation>
        <location evidence="1">Cell envelope</location>
    </subcellularLocation>
</comment>
<accession>A0ABN1CRQ0</accession>
<dbReference type="PANTHER" id="PTHR43649:SF31">
    <property type="entry name" value="SN-GLYCEROL-3-PHOSPHATE-BINDING PERIPLASMIC PROTEIN UGPB"/>
    <property type="match status" value="1"/>
</dbReference>
<feature type="signal peptide" evidence="5">
    <location>
        <begin position="1"/>
        <end position="17"/>
    </location>
</feature>
<feature type="chain" id="PRO_5047282145" evidence="5">
    <location>
        <begin position="18"/>
        <end position="407"/>
    </location>
</feature>
<sequence length="407" mass="43461">MRRALAAAMAFSVAVLATGCGSGFDDPVEQERGPVTLQVLIGSGTTAETRVLREQTARWAARTGNRVEIVPAAELEQQLGQAFAGGSPPDLFYLSPDSFGRYAGSGNLHAYGDRLRGAADIYPNLREVFTRDGELYCAPKDFSTLALLIDTDAWQAAGLTDADIPTDWRQLADVAQHLTTPTRKGLVFDDNSDRIGAFMRQAGGWYLDPAGRKATVDSPENLTALRYVQQLFRSGSTAFSSQVDAGWGGEALGRGTAAMAIDGTWAAGALAADYPATRWRSVELPSGPAGKGTLSFTNCWGIPERSSRQRAAEDLVGFLLDVPQQEQVGREVGVLPSNQRAARATDADTRMRGFTAGAPYAKGEVTAQGFGAVADDFDAKLLGLARGDDPRAILAEVQRNAERALDR</sequence>
<evidence type="ECO:0000313" key="7">
    <source>
        <dbReference type="Proteomes" id="UP001500729"/>
    </source>
</evidence>
<comment type="caution">
    <text evidence="6">The sequence shown here is derived from an EMBL/GenBank/DDBJ whole genome shotgun (WGS) entry which is preliminary data.</text>
</comment>
<comment type="similarity">
    <text evidence="2">Belongs to the bacterial solute-binding protein 1 family.</text>
</comment>
<keyword evidence="4 5" id="KW-0732">Signal</keyword>
<dbReference type="PANTHER" id="PTHR43649">
    <property type="entry name" value="ARABINOSE-BINDING PROTEIN-RELATED"/>
    <property type="match status" value="1"/>
</dbReference>
<evidence type="ECO:0000256" key="3">
    <source>
        <dbReference type="ARBA" id="ARBA00022448"/>
    </source>
</evidence>
<dbReference type="Proteomes" id="UP001500729">
    <property type="component" value="Unassembled WGS sequence"/>
</dbReference>
<evidence type="ECO:0000256" key="5">
    <source>
        <dbReference type="SAM" id="SignalP"/>
    </source>
</evidence>